<evidence type="ECO:0000313" key="2">
    <source>
        <dbReference type="Proteomes" id="UP000824681"/>
    </source>
</evidence>
<dbReference type="EMBL" id="CP068985">
    <property type="protein sequence ID" value="QYC41820.1"/>
    <property type="molecule type" value="Genomic_DNA"/>
</dbReference>
<sequence>MISVISAVIAVLGAVVTAVLSYRLQTQAKSRERLDYMSRYRDAMLWAAFDLQSRLYNILHGYETDRRQGHRGFTTAFLLEGTERQALYVKRSTAFLFAEYLGWVEIFRRDLQFLDLGKNAANQQIMFALTKISRTLGEANIPDTECFMIFRSDQRALGELMIEPDGKPGDRRCIGYATFCAKLAADEAFSEWGQVLLDHVELAARQPYMAQGRLTRLQNQLIDLIDLLDPEGHRFPSTQRSRFAPADGAGDPN</sequence>
<gene>
    <name evidence="1" type="ORF">Nocox_21060</name>
</gene>
<dbReference type="RefSeq" id="WP_020543174.1">
    <property type="nucleotide sequence ID" value="NZ_CP068985.1"/>
</dbReference>
<evidence type="ECO:0000313" key="1">
    <source>
        <dbReference type="EMBL" id="QYC41820.1"/>
    </source>
</evidence>
<accession>A0ABX8U287</accession>
<protein>
    <submittedName>
        <fullName evidence="1">Uncharacterized protein</fullName>
    </submittedName>
</protein>
<reference evidence="1 2" key="1">
    <citation type="journal article" date="2021" name="ACS Chem. Biol.">
        <title>Genomic-Led Discovery of a Novel Glycopeptide Antibiotic by Nonomuraea coxensis DSM 45129.</title>
        <authorList>
            <person name="Yushchuk O."/>
            <person name="Vior N.M."/>
            <person name="Andreo-Vidal A."/>
            <person name="Berini F."/>
            <person name="Ruckert C."/>
            <person name="Busche T."/>
            <person name="Binda E."/>
            <person name="Kalinowski J."/>
            <person name="Truman A.W."/>
            <person name="Marinelli F."/>
        </authorList>
    </citation>
    <scope>NUCLEOTIDE SEQUENCE [LARGE SCALE GENOMIC DNA]</scope>
    <source>
        <strain evidence="1 2">DSM 45129</strain>
    </source>
</reference>
<proteinExistence type="predicted"/>
<name>A0ABX8U287_9ACTN</name>
<dbReference type="Proteomes" id="UP000824681">
    <property type="component" value="Chromosome"/>
</dbReference>
<keyword evidence="2" id="KW-1185">Reference proteome</keyword>
<organism evidence="1 2">
    <name type="scientific">Nonomuraea coxensis DSM 45129</name>
    <dbReference type="NCBI Taxonomy" id="1122611"/>
    <lineage>
        <taxon>Bacteria</taxon>
        <taxon>Bacillati</taxon>
        <taxon>Actinomycetota</taxon>
        <taxon>Actinomycetes</taxon>
        <taxon>Streptosporangiales</taxon>
        <taxon>Streptosporangiaceae</taxon>
        <taxon>Nonomuraea</taxon>
    </lineage>
</organism>